<dbReference type="RefSeq" id="WP_034745443.1">
    <property type="nucleotide sequence ID" value="NZ_JPRI01000005.1"/>
</dbReference>
<dbReference type="SUPFAM" id="SSF160631">
    <property type="entry name" value="SMI1/KNR4-like"/>
    <property type="match status" value="1"/>
</dbReference>
<dbReference type="EMBL" id="JPRI01000005">
    <property type="protein sequence ID" value="KFF25285.1"/>
    <property type="molecule type" value="Genomic_DNA"/>
</dbReference>
<reference evidence="2 3" key="1">
    <citation type="submission" date="2014-07" db="EMBL/GenBank/DDBJ databases">
        <title>Genome of Chryseobacterium vrystaatense LMG 22846.</title>
        <authorList>
            <person name="Pipes S.E."/>
            <person name="Stropko S.J."/>
            <person name="Newman J.D."/>
        </authorList>
    </citation>
    <scope>NUCLEOTIDE SEQUENCE [LARGE SCALE GENOMIC DNA]</scope>
    <source>
        <strain evidence="2 3">LMG 22846</strain>
    </source>
</reference>
<sequence length="111" mass="12836">MMNNKIEFPEDYTSYMNNLRDHEIYSENGYVELFPVSELNQINTEYETEQYVPNFVAVGTNGAGVGILINKENKQFYSIPFVGMDESDAVLLANSFSEFIYKFENEGLEIY</sequence>
<dbReference type="InterPro" id="IPR037883">
    <property type="entry name" value="Knr4/Smi1-like_sf"/>
</dbReference>
<dbReference type="Proteomes" id="UP000028719">
    <property type="component" value="Unassembled WGS sequence"/>
</dbReference>
<dbReference type="InterPro" id="IPR018958">
    <property type="entry name" value="Knr4/Smi1-like_dom"/>
</dbReference>
<keyword evidence="3" id="KW-1185">Reference proteome</keyword>
<comment type="caution">
    <text evidence="2">The sequence shown here is derived from an EMBL/GenBank/DDBJ whole genome shotgun (WGS) entry which is preliminary data.</text>
</comment>
<gene>
    <name evidence="2" type="ORF">IW16_14800</name>
</gene>
<proteinExistence type="predicted"/>
<protein>
    <recommendedName>
        <fullName evidence="1">Knr4/Smi1-like domain-containing protein</fullName>
    </recommendedName>
</protein>
<evidence type="ECO:0000259" key="1">
    <source>
        <dbReference type="Pfam" id="PF09346"/>
    </source>
</evidence>
<evidence type="ECO:0000313" key="3">
    <source>
        <dbReference type="Proteomes" id="UP000028719"/>
    </source>
</evidence>
<accession>A0ABR4UKC9</accession>
<organism evidence="2 3">
    <name type="scientific">Chryseobacterium vrystaatense</name>
    <dbReference type="NCBI Taxonomy" id="307480"/>
    <lineage>
        <taxon>Bacteria</taxon>
        <taxon>Pseudomonadati</taxon>
        <taxon>Bacteroidota</taxon>
        <taxon>Flavobacteriia</taxon>
        <taxon>Flavobacteriales</taxon>
        <taxon>Weeksellaceae</taxon>
        <taxon>Chryseobacterium group</taxon>
        <taxon>Chryseobacterium</taxon>
    </lineage>
</organism>
<name>A0ABR4UKC9_9FLAO</name>
<feature type="domain" description="Knr4/Smi1-like" evidence="1">
    <location>
        <begin position="6"/>
        <end position="101"/>
    </location>
</feature>
<dbReference type="Gene3D" id="3.40.1580.10">
    <property type="entry name" value="SMI1/KNR4-like"/>
    <property type="match status" value="1"/>
</dbReference>
<dbReference type="Pfam" id="PF09346">
    <property type="entry name" value="SMI1_KNR4"/>
    <property type="match status" value="1"/>
</dbReference>
<evidence type="ECO:0000313" key="2">
    <source>
        <dbReference type="EMBL" id="KFF25285.1"/>
    </source>
</evidence>